<dbReference type="PROSITE" id="PS50920">
    <property type="entry name" value="SOLCAR"/>
    <property type="match status" value="1"/>
</dbReference>
<proteinExistence type="inferred from homology"/>
<dbReference type="InterPro" id="IPR018108">
    <property type="entry name" value="MCP_transmembrane"/>
</dbReference>
<dbReference type="Pfam" id="PF00153">
    <property type="entry name" value="Mito_carr"/>
    <property type="match status" value="2"/>
</dbReference>
<gene>
    <name evidence="8" type="ORF">HK103_000457</name>
</gene>
<dbReference type="PANTHER" id="PTHR24089">
    <property type="entry name" value="SOLUTE CARRIER FAMILY 25"/>
    <property type="match status" value="1"/>
</dbReference>
<evidence type="ECO:0000256" key="5">
    <source>
        <dbReference type="ARBA" id="ARBA00023136"/>
    </source>
</evidence>
<protein>
    <submittedName>
        <fullName evidence="8">Uncharacterized protein</fullName>
    </submittedName>
</protein>
<keyword evidence="4" id="KW-1133">Transmembrane helix</keyword>
<keyword evidence="9" id="KW-1185">Reference proteome</keyword>
<evidence type="ECO:0000256" key="3">
    <source>
        <dbReference type="ARBA" id="ARBA00022737"/>
    </source>
</evidence>
<organism evidence="8 9">
    <name type="scientific">Boothiomyces macroporosus</name>
    <dbReference type="NCBI Taxonomy" id="261099"/>
    <lineage>
        <taxon>Eukaryota</taxon>
        <taxon>Fungi</taxon>
        <taxon>Fungi incertae sedis</taxon>
        <taxon>Chytridiomycota</taxon>
        <taxon>Chytridiomycota incertae sedis</taxon>
        <taxon>Chytridiomycetes</taxon>
        <taxon>Rhizophydiales</taxon>
        <taxon>Terramycetaceae</taxon>
        <taxon>Boothiomyces</taxon>
    </lineage>
</organism>
<evidence type="ECO:0000256" key="6">
    <source>
        <dbReference type="PROSITE-ProRule" id="PRU00282"/>
    </source>
</evidence>
<dbReference type="Proteomes" id="UP001210925">
    <property type="component" value="Unassembled WGS sequence"/>
</dbReference>
<comment type="caution">
    <text evidence="8">The sequence shown here is derived from an EMBL/GenBank/DDBJ whole genome shotgun (WGS) entry which is preliminary data.</text>
</comment>
<evidence type="ECO:0000256" key="2">
    <source>
        <dbReference type="ARBA" id="ARBA00022692"/>
    </source>
</evidence>
<evidence type="ECO:0000313" key="8">
    <source>
        <dbReference type="EMBL" id="KAJ3253549.1"/>
    </source>
</evidence>
<dbReference type="AlphaFoldDB" id="A0AAD5UEQ3"/>
<keyword evidence="2 6" id="KW-0812">Transmembrane</keyword>
<dbReference type="Gene3D" id="1.50.40.10">
    <property type="entry name" value="Mitochondrial carrier domain"/>
    <property type="match status" value="1"/>
</dbReference>
<keyword evidence="7" id="KW-0813">Transport</keyword>
<comment type="subcellular location">
    <subcellularLocation>
        <location evidence="1">Membrane</location>
        <topology evidence="1">Multi-pass membrane protein</topology>
    </subcellularLocation>
</comment>
<name>A0AAD5UEQ3_9FUNG</name>
<evidence type="ECO:0000256" key="7">
    <source>
        <dbReference type="RuleBase" id="RU000488"/>
    </source>
</evidence>
<comment type="similarity">
    <text evidence="7">Belongs to the mitochondrial carrier (TC 2.A.29) family.</text>
</comment>
<dbReference type="EMBL" id="JADGKB010000106">
    <property type="protein sequence ID" value="KAJ3253549.1"/>
    <property type="molecule type" value="Genomic_DNA"/>
</dbReference>
<dbReference type="SUPFAM" id="SSF103506">
    <property type="entry name" value="Mitochondrial carrier"/>
    <property type="match status" value="1"/>
</dbReference>
<evidence type="ECO:0000256" key="4">
    <source>
        <dbReference type="ARBA" id="ARBA00022989"/>
    </source>
</evidence>
<dbReference type="InterPro" id="IPR023395">
    <property type="entry name" value="MCP_dom_sf"/>
</dbReference>
<evidence type="ECO:0000256" key="1">
    <source>
        <dbReference type="ARBA" id="ARBA00004141"/>
    </source>
</evidence>
<evidence type="ECO:0000313" key="9">
    <source>
        <dbReference type="Proteomes" id="UP001210925"/>
    </source>
</evidence>
<keyword evidence="3" id="KW-0677">Repeat</keyword>
<dbReference type="GO" id="GO:0016020">
    <property type="term" value="C:membrane"/>
    <property type="evidence" value="ECO:0007669"/>
    <property type="project" value="UniProtKB-SubCell"/>
</dbReference>
<accession>A0AAD5UEQ3</accession>
<keyword evidence="5 6" id="KW-0472">Membrane</keyword>
<reference evidence="8" key="1">
    <citation type="submission" date="2020-05" db="EMBL/GenBank/DDBJ databases">
        <title>Phylogenomic resolution of chytrid fungi.</title>
        <authorList>
            <person name="Stajich J.E."/>
            <person name="Amses K."/>
            <person name="Simmons R."/>
            <person name="Seto K."/>
            <person name="Myers J."/>
            <person name="Bonds A."/>
            <person name="Quandt C.A."/>
            <person name="Barry K."/>
            <person name="Liu P."/>
            <person name="Grigoriev I."/>
            <person name="Longcore J.E."/>
            <person name="James T.Y."/>
        </authorList>
    </citation>
    <scope>NUCLEOTIDE SEQUENCE</scope>
    <source>
        <strain evidence="8">PLAUS21</strain>
    </source>
</reference>
<sequence length="106" mass="12223">MSFSIYGAVVDIYKMEGIRGFYRGVLPSAIQIMPQMGLVFESHRFLKQRYSRIEDIYPTLKPYIGGWKDLVCGGLAGMFSKACTMPFDVIRYTILMLGRDYKFKDL</sequence>
<feature type="repeat" description="Solcar" evidence="6">
    <location>
        <begin position="1"/>
        <end position="49"/>
    </location>
</feature>